<name>A0ABN2XDB6_9ACTN</name>
<evidence type="ECO:0000313" key="3">
    <source>
        <dbReference type="EMBL" id="GAA2109501.1"/>
    </source>
</evidence>
<dbReference type="RefSeq" id="WP_344287551.1">
    <property type="nucleotide sequence ID" value="NZ_BAAAPF010000006.1"/>
</dbReference>
<accession>A0ABN2XDB6</accession>
<dbReference type="SUPFAM" id="SSF52540">
    <property type="entry name" value="P-loop containing nucleoside triphosphate hydrolases"/>
    <property type="match status" value="1"/>
</dbReference>
<dbReference type="PANTHER" id="PTHR43581:SF2">
    <property type="entry name" value="EXCINUCLEASE ATPASE SUBUNIT"/>
    <property type="match status" value="1"/>
</dbReference>
<dbReference type="PANTHER" id="PTHR43581">
    <property type="entry name" value="ATP/GTP PHOSPHATASE"/>
    <property type="match status" value="1"/>
</dbReference>
<keyword evidence="4" id="KW-1185">Reference proteome</keyword>
<dbReference type="Pfam" id="PF13304">
    <property type="entry name" value="AAA_21"/>
    <property type="match status" value="1"/>
</dbReference>
<dbReference type="Pfam" id="PF12476">
    <property type="entry name" value="DUF3696"/>
    <property type="match status" value="1"/>
</dbReference>
<dbReference type="InterPro" id="IPR027417">
    <property type="entry name" value="P-loop_NTPase"/>
</dbReference>
<organism evidence="3 4">
    <name type="scientific">Streptomyces synnematoformans</name>
    <dbReference type="NCBI Taxonomy" id="415721"/>
    <lineage>
        <taxon>Bacteria</taxon>
        <taxon>Bacillati</taxon>
        <taxon>Actinomycetota</taxon>
        <taxon>Actinomycetes</taxon>
        <taxon>Kitasatosporales</taxon>
        <taxon>Streptomycetaceae</taxon>
        <taxon>Streptomyces</taxon>
    </lineage>
</organism>
<evidence type="ECO:0000259" key="2">
    <source>
        <dbReference type="Pfam" id="PF13304"/>
    </source>
</evidence>
<feature type="domain" description="DUF3696" evidence="1">
    <location>
        <begin position="324"/>
        <end position="372"/>
    </location>
</feature>
<dbReference type="Gene3D" id="3.40.50.300">
    <property type="entry name" value="P-loop containing nucleotide triphosphate hydrolases"/>
    <property type="match status" value="1"/>
</dbReference>
<proteinExistence type="predicted"/>
<feature type="domain" description="ATPase AAA-type core" evidence="2">
    <location>
        <begin position="23"/>
        <end position="313"/>
    </location>
</feature>
<dbReference type="InterPro" id="IPR014592">
    <property type="entry name" value="P-loop_UCP034888"/>
</dbReference>
<dbReference type="EMBL" id="BAAAPF010000006">
    <property type="protein sequence ID" value="GAA2109501.1"/>
    <property type="molecule type" value="Genomic_DNA"/>
</dbReference>
<dbReference type="Proteomes" id="UP001500443">
    <property type="component" value="Unassembled WGS sequence"/>
</dbReference>
<dbReference type="PIRSF" id="PIRSF034888">
    <property type="entry name" value="P-loop_UCP034888"/>
    <property type="match status" value="1"/>
</dbReference>
<dbReference type="InterPro" id="IPR051396">
    <property type="entry name" value="Bact_Antivir_Def_Nuclease"/>
</dbReference>
<reference evidence="3 4" key="1">
    <citation type="journal article" date="2019" name="Int. J. Syst. Evol. Microbiol.">
        <title>The Global Catalogue of Microorganisms (GCM) 10K type strain sequencing project: providing services to taxonomists for standard genome sequencing and annotation.</title>
        <authorList>
            <consortium name="The Broad Institute Genomics Platform"/>
            <consortium name="The Broad Institute Genome Sequencing Center for Infectious Disease"/>
            <person name="Wu L."/>
            <person name="Ma J."/>
        </authorList>
    </citation>
    <scope>NUCLEOTIDE SEQUENCE [LARGE SCALE GENOMIC DNA]</scope>
    <source>
        <strain evidence="3 4">JCM 15481</strain>
    </source>
</reference>
<dbReference type="InterPro" id="IPR022532">
    <property type="entry name" value="DUF3696"/>
</dbReference>
<comment type="caution">
    <text evidence="3">The sequence shown here is derived from an EMBL/GenBank/DDBJ whole genome shotgun (WGS) entry which is preliminary data.</text>
</comment>
<evidence type="ECO:0000313" key="4">
    <source>
        <dbReference type="Proteomes" id="UP001500443"/>
    </source>
</evidence>
<gene>
    <name evidence="3" type="ORF">GCM10009802_05920</name>
</gene>
<protein>
    <submittedName>
        <fullName evidence="3">DUF3696 domain-containing protein</fullName>
    </submittedName>
</protein>
<evidence type="ECO:0000259" key="1">
    <source>
        <dbReference type="Pfam" id="PF12476"/>
    </source>
</evidence>
<dbReference type="InterPro" id="IPR003959">
    <property type="entry name" value="ATPase_AAA_core"/>
</dbReference>
<sequence length="374" mass="40777">MLERIGIANFKAFARQDIDLAPFTLLTGLNSSGKSTVLQSLALLRQSHEAGFLDEADDSGGFHLNGELVQLGTGQDVRHESYKKGDPDITLAVVKDDVRYAWRARYGREDDLLLLLEAPAAPAFRAARDLPALFGQGFQYLKADRIVPDVSYPRSHEAAVRRSFLGARGEHTVNFLRAHQDDTVTAESLQRPKEASTSLSEATDHWMQRLCPGVNIETVGIQGTDSVRLSYGFGSGVSASNRYRPTNVGFGLTYALPVVVACVSARPGSLILLENPEAHLHPQGQTWLAYLAVAAVSAGAQVILETHSDHVLNGLRIAVKDARIPASSTAVHFFRRNGQTAEVISPAMGADGMLTDWPKGFFDEWENSLEQLLD</sequence>